<dbReference type="AlphaFoldDB" id="A0AAW0DA79"/>
<name>A0AAW0DA79_9AGAR</name>
<protein>
    <submittedName>
        <fullName evidence="2">Uncharacterized protein</fullName>
    </submittedName>
</protein>
<dbReference type="EMBL" id="JAYKXP010000017">
    <property type="protein sequence ID" value="KAK7049200.1"/>
    <property type="molecule type" value="Genomic_DNA"/>
</dbReference>
<gene>
    <name evidence="2" type="ORF">VNI00_005801</name>
</gene>
<organism evidence="2 3">
    <name type="scientific">Paramarasmius palmivorus</name>
    <dbReference type="NCBI Taxonomy" id="297713"/>
    <lineage>
        <taxon>Eukaryota</taxon>
        <taxon>Fungi</taxon>
        <taxon>Dikarya</taxon>
        <taxon>Basidiomycota</taxon>
        <taxon>Agaricomycotina</taxon>
        <taxon>Agaricomycetes</taxon>
        <taxon>Agaricomycetidae</taxon>
        <taxon>Agaricales</taxon>
        <taxon>Marasmiineae</taxon>
        <taxon>Marasmiaceae</taxon>
        <taxon>Paramarasmius</taxon>
    </lineage>
</organism>
<sequence length="137" mass="16364">MYSSPLSRELDNTHRFDLTGQAEINFLLARAGKTARDQEFMQSLKSLLEAQKVGRRRWQNRLSAARHYSKNKETKRSSSRAYATRKRQEFREKPAEEQEVVKQRNRELQGEWRMKNAERLACKQRERRVQRAQKLAI</sequence>
<evidence type="ECO:0000313" key="3">
    <source>
        <dbReference type="Proteomes" id="UP001383192"/>
    </source>
</evidence>
<feature type="region of interest" description="Disordered" evidence="1">
    <location>
        <begin position="62"/>
        <end position="115"/>
    </location>
</feature>
<comment type="caution">
    <text evidence="2">The sequence shown here is derived from an EMBL/GenBank/DDBJ whole genome shotgun (WGS) entry which is preliminary data.</text>
</comment>
<accession>A0AAW0DA79</accession>
<evidence type="ECO:0000313" key="2">
    <source>
        <dbReference type="EMBL" id="KAK7049200.1"/>
    </source>
</evidence>
<feature type="compositionally biased region" description="Basic and acidic residues" evidence="1">
    <location>
        <begin position="86"/>
        <end position="115"/>
    </location>
</feature>
<evidence type="ECO:0000256" key="1">
    <source>
        <dbReference type="SAM" id="MobiDB-lite"/>
    </source>
</evidence>
<reference evidence="2 3" key="1">
    <citation type="submission" date="2024-01" db="EMBL/GenBank/DDBJ databases">
        <title>A draft genome for a cacao thread blight-causing isolate of Paramarasmius palmivorus.</title>
        <authorList>
            <person name="Baruah I.K."/>
            <person name="Bukari Y."/>
            <person name="Amoako-Attah I."/>
            <person name="Meinhardt L.W."/>
            <person name="Bailey B.A."/>
            <person name="Cohen S.P."/>
        </authorList>
    </citation>
    <scope>NUCLEOTIDE SEQUENCE [LARGE SCALE GENOMIC DNA]</scope>
    <source>
        <strain evidence="2 3">GH-12</strain>
    </source>
</reference>
<dbReference type="Proteomes" id="UP001383192">
    <property type="component" value="Unassembled WGS sequence"/>
</dbReference>
<keyword evidence="3" id="KW-1185">Reference proteome</keyword>
<proteinExistence type="predicted"/>